<dbReference type="EMBL" id="CP012033">
    <property type="protein sequence ID" value="AKP64460.1"/>
    <property type="molecule type" value="Genomic_DNA"/>
</dbReference>
<keyword evidence="5" id="KW-1185">Reference proteome</keyword>
<organism evidence="4 5">
    <name type="scientific">Levilactobacillus koreensis</name>
    <dbReference type="NCBI Taxonomy" id="637971"/>
    <lineage>
        <taxon>Bacteria</taxon>
        <taxon>Bacillati</taxon>
        <taxon>Bacillota</taxon>
        <taxon>Bacilli</taxon>
        <taxon>Lactobacillales</taxon>
        <taxon>Lactobacillaceae</taxon>
        <taxon>Levilactobacillus</taxon>
    </lineage>
</organism>
<dbReference type="SUPFAM" id="SSF46689">
    <property type="entry name" value="Homeodomain-like"/>
    <property type="match status" value="1"/>
</dbReference>
<feature type="DNA-binding region" description="H-T-H motif" evidence="2">
    <location>
        <begin position="30"/>
        <end position="49"/>
    </location>
</feature>
<protein>
    <submittedName>
        <fullName evidence="4">TetR family transcriptional regulator</fullName>
    </submittedName>
</protein>
<evidence type="ECO:0000259" key="3">
    <source>
        <dbReference type="PROSITE" id="PS50977"/>
    </source>
</evidence>
<dbReference type="PROSITE" id="PS50977">
    <property type="entry name" value="HTH_TETR_2"/>
    <property type="match status" value="1"/>
</dbReference>
<accession>A0AAC8UU57</accession>
<dbReference type="RefSeq" id="WP_048733545.1">
    <property type="nucleotide sequence ID" value="NZ_CP012033.1"/>
</dbReference>
<gene>
    <name evidence="4" type="ORF">ABN16_05240</name>
</gene>
<evidence type="ECO:0000313" key="4">
    <source>
        <dbReference type="EMBL" id="AKP64460.1"/>
    </source>
</evidence>
<evidence type="ECO:0000256" key="1">
    <source>
        <dbReference type="ARBA" id="ARBA00023125"/>
    </source>
</evidence>
<dbReference type="InterPro" id="IPR050624">
    <property type="entry name" value="HTH-type_Tx_Regulator"/>
</dbReference>
<reference evidence="4 5" key="1">
    <citation type="submission" date="2015-07" db="EMBL/GenBank/DDBJ databases">
        <title>Lactobacillus korensis/26-25/ whole genome sequencing.</title>
        <authorList>
            <person name="Kim M.K."/>
            <person name="Im W.-T."/>
            <person name="Srinivasan S."/>
            <person name="Lee J.-J."/>
        </authorList>
    </citation>
    <scope>NUCLEOTIDE SEQUENCE [LARGE SCALE GENOMIC DNA]</scope>
    <source>
        <strain evidence="4 5">26-25</strain>
    </source>
</reference>
<dbReference type="PANTHER" id="PTHR43479">
    <property type="entry name" value="ACREF/ENVCD OPERON REPRESSOR-RELATED"/>
    <property type="match status" value="1"/>
</dbReference>
<sequence>MTDRRVIRTNEALRAAFRKLAQQYRFHEITVQQLTDEANINRKTFYLHFDSIDDLADSFTAEIADQLLSLLLREPANHDPLNHSGVWFDRLTAFFDQAPKFYTFILTSDDYSFLSRRVKNRVVAGLAANFQTDYQLSEVDALLGVNFLINSTLTLFRLYITGELAMSKADFRRRIMALNLNGLQGFLETVR</sequence>
<evidence type="ECO:0000256" key="2">
    <source>
        <dbReference type="PROSITE-ProRule" id="PRU00335"/>
    </source>
</evidence>
<name>A0AAC8UU57_9LACO</name>
<dbReference type="GO" id="GO:0003677">
    <property type="term" value="F:DNA binding"/>
    <property type="evidence" value="ECO:0007669"/>
    <property type="project" value="UniProtKB-UniRule"/>
</dbReference>
<dbReference type="Gene3D" id="1.10.357.10">
    <property type="entry name" value="Tetracycline Repressor, domain 2"/>
    <property type="match status" value="1"/>
</dbReference>
<dbReference type="AlphaFoldDB" id="A0AAC8UU57"/>
<dbReference type="KEGG" id="lko:ABN16_05240"/>
<keyword evidence="1 2" id="KW-0238">DNA-binding</keyword>
<evidence type="ECO:0000313" key="5">
    <source>
        <dbReference type="Proteomes" id="UP000036000"/>
    </source>
</evidence>
<proteinExistence type="predicted"/>
<dbReference type="Pfam" id="PF00440">
    <property type="entry name" value="TetR_N"/>
    <property type="match status" value="1"/>
</dbReference>
<dbReference type="Proteomes" id="UP000036000">
    <property type="component" value="Chromosome"/>
</dbReference>
<dbReference type="PANTHER" id="PTHR43479:SF11">
    <property type="entry name" value="ACREF_ENVCD OPERON REPRESSOR-RELATED"/>
    <property type="match status" value="1"/>
</dbReference>
<dbReference type="InterPro" id="IPR001647">
    <property type="entry name" value="HTH_TetR"/>
</dbReference>
<feature type="domain" description="HTH tetR-type" evidence="3">
    <location>
        <begin position="7"/>
        <end position="67"/>
    </location>
</feature>
<dbReference type="InterPro" id="IPR009057">
    <property type="entry name" value="Homeodomain-like_sf"/>
</dbReference>